<gene>
    <name evidence="1" type="ORF">Patl1_05910</name>
</gene>
<keyword evidence="2" id="KW-1185">Reference proteome</keyword>
<evidence type="ECO:0000313" key="1">
    <source>
        <dbReference type="EMBL" id="KAJ0101608.1"/>
    </source>
</evidence>
<accession>A0ACC1BRJ0</accession>
<organism evidence="1 2">
    <name type="scientific">Pistacia atlantica</name>
    <dbReference type="NCBI Taxonomy" id="434234"/>
    <lineage>
        <taxon>Eukaryota</taxon>
        <taxon>Viridiplantae</taxon>
        <taxon>Streptophyta</taxon>
        <taxon>Embryophyta</taxon>
        <taxon>Tracheophyta</taxon>
        <taxon>Spermatophyta</taxon>
        <taxon>Magnoliopsida</taxon>
        <taxon>eudicotyledons</taxon>
        <taxon>Gunneridae</taxon>
        <taxon>Pentapetalae</taxon>
        <taxon>rosids</taxon>
        <taxon>malvids</taxon>
        <taxon>Sapindales</taxon>
        <taxon>Anacardiaceae</taxon>
        <taxon>Pistacia</taxon>
    </lineage>
</organism>
<dbReference type="EMBL" id="CM047899">
    <property type="protein sequence ID" value="KAJ0101608.1"/>
    <property type="molecule type" value="Genomic_DNA"/>
</dbReference>
<protein>
    <submittedName>
        <fullName evidence="1">Uncharacterized protein</fullName>
    </submittedName>
</protein>
<proteinExistence type="predicted"/>
<reference evidence="2" key="1">
    <citation type="journal article" date="2023" name="G3 (Bethesda)">
        <title>Genome assembly and association tests identify interacting loci associated with vigor, precocity, and sex in interspecific pistachio rootstocks.</title>
        <authorList>
            <person name="Palmer W."/>
            <person name="Jacygrad E."/>
            <person name="Sagayaradj S."/>
            <person name="Cavanaugh K."/>
            <person name="Han R."/>
            <person name="Bertier L."/>
            <person name="Beede B."/>
            <person name="Kafkas S."/>
            <person name="Golino D."/>
            <person name="Preece J."/>
            <person name="Michelmore R."/>
        </authorList>
    </citation>
    <scope>NUCLEOTIDE SEQUENCE [LARGE SCALE GENOMIC DNA]</scope>
</reference>
<evidence type="ECO:0000313" key="2">
    <source>
        <dbReference type="Proteomes" id="UP001164250"/>
    </source>
</evidence>
<dbReference type="Proteomes" id="UP001164250">
    <property type="component" value="Chromosome 3"/>
</dbReference>
<name>A0ACC1BRJ0_9ROSI</name>
<comment type="caution">
    <text evidence="1">The sequence shown here is derived from an EMBL/GenBank/DDBJ whole genome shotgun (WGS) entry which is preliminary data.</text>
</comment>
<sequence length="359" mass="40128">MEKRTHFLFLVLLLLLTAIIFTAVLAKKGRNGHHHHHHHHPGSVKLFVFGDSYADTGNWGKSAASWNEPYGLTYPGKPAGRFSDGRVLTDFLASHLGMKSPIPFEMRKSENGSNLQHGMNFAYGGTGVFNTMANEPNMTVQINNFQQQLEENVFTKHDLNSSIALLSLAGNDYLTYIMKNDINNVQGLQDLTKNIIQQLLINMKRLQAVGIKKIAVTTVEPMGCLPNAAVVSSYQNCSEIFNAAAKYHNEALVNEVQKLNNENKDSVIFLLDLYAAFMSTLTKNGKLSGNSEMKTLLQPCCVGLEQKYFCGSIDDSGAKKYSVCKHPELSFFWDNIHPSENGWKAIYYALRSTLDEKIR</sequence>